<sequence>MVADSCGSLAEYLFYDVLLARYRRDPRSLLPAAAATPGHCQVVTAHPIAARIDLLGSGLLNPLSLSGLHQKQASCLSCLNLAALVYPLTASWNDLLDAASTPPVA</sequence>
<keyword evidence="2" id="KW-1185">Reference proteome</keyword>
<comment type="caution">
    <text evidence="1">The sequence shown here is derived from an EMBL/GenBank/DDBJ whole genome shotgun (WGS) entry which is preliminary data.</text>
</comment>
<dbReference type="AlphaFoldDB" id="A0A5M3W149"/>
<dbReference type="EMBL" id="BLAD01000055">
    <property type="protein sequence ID" value="GES02019.1"/>
    <property type="molecule type" value="Genomic_DNA"/>
</dbReference>
<protein>
    <submittedName>
        <fullName evidence="1">Uncharacterized protein</fullName>
    </submittedName>
</protein>
<evidence type="ECO:0000313" key="1">
    <source>
        <dbReference type="EMBL" id="GES02019.1"/>
    </source>
</evidence>
<organism evidence="1 2">
    <name type="scientific">Acrocarpospora corrugata</name>
    <dbReference type="NCBI Taxonomy" id="35763"/>
    <lineage>
        <taxon>Bacteria</taxon>
        <taxon>Bacillati</taxon>
        <taxon>Actinomycetota</taxon>
        <taxon>Actinomycetes</taxon>
        <taxon>Streptosporangiales</taxon>
        <taxon>Streptosporangiaceae</taxon>
        <taxon>Acrocarpospora</taxon>
    </lineage>
</organism>
<name>A0A5M3W149_9ACTN</name>
<proteinExistence type="predicted"/>
<evidence type="ECO:0000313" key="2">
    <source>
        <dbReference type="Proteomes" id="UP000334990"/>
    </source>
</evidence>
<dbReference type="Proteomes" id="UP000334990">
    <property type="component" value="Unassembled WGS sequence"/>
</dbReference>
<reference evidence="1 2" key="1">
    <citation type="submission" date="2019-10" db="EMBL/GenBank/DDBJ databases">
        <title>Whole genome shotgun sequence of Acrocarpospora corrugata NBRC 13972.</title>
        <authorList>
            <person name="Ichikawa N."/>
            <person name="Kimura A."/>
            <person name="Kitahashi Y."/>
            <person name="Komaki H."/>
            <person name="Oguchi A."/>
        </authorList>
    </citation>
    <scope>NUCLEOTIDE SEQUENCE [LARGE SCALE GENOMIC DNA]</scope>
    <source>
        <strain evidence="1 2">NBRC 13972</strain>
    </source>
</reference>
<accession>A0A5M3W149</accession>
<gene>
    <name evidence="1" type="ORF">Acor_40840</name>
</gene>